<dbReference type="Pfam" id="PF13561">
    <property type="entry name" value="adh_short_C2"/>
    <property type="match status" value="1"/>
</dbReference>
<evidence type="ECO:0000259" key="3">
    <source>
        <dbReference type="SMART" id="SM00822"/>
    </source>
</evidence>
<evidence type="ECO:0000313" key="4">
    <source>
        <dbReference type="EMBL" id="WCT74482.1"/>
    </source>
</evidence>
<name>A0ABY7TMN6_9SPHN</name>
<protein>
    <submittedName>
        <fullName evidence="4">SDR family oxidoreductase</fullName>
    </submittedName>
</protein>
<feature type="domain" description="Ketoreductase" evidence="3">
    <location>
        <begin position="10"/>
        <end position="225"/>
    </location>
</feature>
<dbReference type="SUPFAM" id="SSF51735">
    <property type="entry name" value="NAD(P)-binding Rossmann-fold domains"/>
    <property type="match status" value="1"/>
</dbReference>
<keyword evidence="5" id="KW-1185">Reference proteome</keyword>
<dbReference type="SMART" id="SM00822">
    <property type="entry name" value="PKS_KR"/>
    <property type="match status" value="1"/>
</dbReference>
<proteinExistence type="inferred from homology"/>
<evidence type="ECO:0000313" key="5">
    <source>
        <dbReference type="Proteomes" id="UP001220395"/>
    </source>
</evidence>
<dbReference type="EMBL" id="CP117411">
    <property type="protein sequence ID" value="WCT74482.1"/>
    <property type="molecule type" value="Genomic_DNA"/>
</dbReference>
<gene>
    <name evidence="4" type="ORF">PQ455_04420</name>
</gene>
<dbReference type="InterPro" id="IPR036291">
    <property type="entry name" value="NAD(P)-bd_dom_sf"/>
</dbReference>
<dbReference type="PANTHER" id="PTHR43639:SF1">
    <property type="entry name" value="SHORT-CHAIN DEHYDROGENASE_REDUCTASE FAMILY PROTEIN"/>
    <property type="match status" value="1"/>
</dbReference>
<keyword evidence="2" id="KW-0560">Oxidoreductase</keyword>
<dbReference type="Proteomes" id="UP001220395">
    <property type="component" value="Chromosome"/>
</dbReference>
<comment type="similarity">
    <text evidence="1">Belongs to the short-chain dehydrogenases/reductases (SDR) family.</text>
</comment>
<dbReference type="PRINTS" id="PR00081">
    <property type="entry name" value="GDHRDH"/>
</dbReference>
<dbReference type="InterPro" id="IPR002347">
    <property type="entry name" value="SDR_fam"/>
</dbReference>
<dbReference type="RefSeq" id="WP_273689532.1">
    <property type="nucleotide sequence ID" value="NZ_CP117411.1"/>
</dbReference>
<organism evidence="4 5">
    <name type="scientific">Sphingomonas naphthae</name>
    <dbReference type="NCBI Taxonomy" id="1813468"/>
    <lineage>
        <taxon>Bacteria</taxon>
        <taxon>Pseudomonadati</taxon>
        <taxon>Pseudomonadota</taxon>
        <taxon>Alphaproteobacteria</taxon>
        <taxon>Sphingomonadales</taxon>
        <taxon>Sphingomonadaceae</taxon>
        <taxon>Sphingomonas</taxon>
    </lineage>
</organism>
<dbReference type="InterPro" id="IPR057326">
    <property type="entry name" value="KR_dom"/>
</dbReference>
<sequence length="252" mass="25662">MSLTLPLDGKRALVTGAATGIGRATAVALAAQGAAVIINCRDEAQCPQAEAVVAQIEAAGGWAKMVVADVEQVAAIRSLFAMALETCGGLDLVVSNAAGNAAIKPVADTSEAEYDRVTALNARSQFFVMQEAARALTNGGRIIVLSSSSVAGPYAGTAGYGGAKRAAEIHARVLAYEVAARGITVNIVAPGPTDTETMQAQTSPARKAEVAKMIPLGRLGKPDDIADVITFLASDGGRWMTGQIVQVGGGIQ</sequence>
<reference evidence="4 5" key="1">
    <citation type="submission" date="2023-02" db="EMBL/GenBank/DDBJ databases">
        <title>Genome sequence of Sphingomonas naphthae.</title>
        <authorList>
            <person name="Kim S."/>
            <person name="Heo J."/>
            <person name="Kwon S.-W."/>
        </authorList>
    </citation>
    <scope>NUCLEOTIDE SEQUENCE [LARGE SCALE GENOMIC DNA]</scope>
    <source>
        <strain evidence="4 5">KACC 18716</strain>
    </source>
</reference>
<evidence type="ECO:0000256" key="2">
    <source>
        <dbReference type="ARBA" id="ARBA00023002"/>
    </source>
</evidence>
<dbReference type="PANTHER" id="PTHR43639">
    <property type="entry name" value="OXIDOREDUCTASE, SHORT-CHAIN DEHYDROGENASE/REDUCTASE FAMILY (AFU_ORTHOLOGUE AFUA_5G02870)"/>
    <property type="match status" value="1"/>
</dbReference>
<dbReference type="Gene3D" id="3.40.50.720">
    <property type="entry name" value="NAD(P)-binding Rossmann-like Domain"/>
    <property type="match status" value="1"/>
</dbReference>
<accession>A0ABY7TMN6</accession>
<evidence type="ECO:0000256" key="1">
    <source>
        <dbReference type="ARBA" id="ARBA00006484"/>
    </source>
</evidence>